<keyword evidence="4 9" id="KW-0418">Kinase</keyword>
<name>L7JRM2_TRAHO</name>
<proteinExistence type="inferred from homology"/>
<keyword evidence="3 6" id="KW-0547">Nucleotide-binding</keyword>
<dbReference type="InterPro" id="IPR017441">
    <property type="entry name" value="Protein_kinase_ATP_BS"/>
</dbReference>
<accession>L7JRM2</accession>
<evidence type="ECO:0000259" key="8">
    <source>
        <dbReference type="PROSITE" id="PS50011"/>
    </source>
</evidence>
<dbReference type="EMBL" id="JH994096">
    <property type="protein sequence ID" value="ELQ73940.1"/>
    <property type="molecule type" value="Genomic_DNA"/>
</dbReference>
<evidence type="ECO:0000313" key="9">
    <source>
        <dbReference type="EMBL" id="ELQ73940.1"/>
    </source>
</evidence>
<sequence length="309" mass="36580">MHKQESAAMRLDDYRFLEKLGNGTHGTVYLLESRESKPKLVVFKSVSSKNLKYALNEIEIIKSLSYKRIVRFYGSMSSNNGMYIMMEHANYGDLERLNCFIREKNLNIDKSIIWTIFSQLIDALAYLHRNRIIHRDIKPGNILLNRVKGRSCNFLQVKLCDFSLSKRLDDESKSNDGMIVGTPYYMAPEIIQKKAYDYSVDVWSMGVVMYELVSKMRPFESESKKELKRQIVFQEIRVLPNCRDFFLKKIVLECLRKEDRISAEELLRLERVKYHLIIAEHRLKTYRLERLERKIHRMSKEKGLEQTIC</sequence>
<dbReference type="InterPro" id="IPR045269">
    <property type="entry name" value="Atg1-like"/>
</dbReference>
<dbReference type="GO" id="GO:0004674">
    <property type="term" value="F:protein serine/threonine kinase activity"/>
    <property type="evidence" value="ECO:0007669"/>
    <property type="project" value="UniProtKB-KW"/>
</dbReference>
<evidence type="ECO:0000256" key="3">
    <source>
        <dbReference type="ARBA" id="ARBA00022741"/>
    </source>
</evidence>
<dbReference type="Proteomes" id="UP000011185">
    <property type="component" value="Unassembled WGS sequence"/>
</dbReference>
<dbReference type="AlphaFoldDB" id="L7JRM2"/>
<organism evidence="9 10">
    <name type="scientific">Trachipleistophora hominis</name>
    <name type="common">Microsporidian parasite</name>
    <dbReference type="NCBI Taxonomy" id="72359"/>
    <lineage>
        <taxon>Eukaryota</taxon>
        <taxon>Fungi</taxon>
        <taxon>Fungi incertae sedis</taxon>
        <taxon>Microsporidia</taxon>
        <taxon>Pleistophoridae</taxon>
        <taxon>Trachipleistophora</taxon>
    </lineage>
</organism>
<evidence type="ECO:0000256" key="2">
    <source>
        <dbReference type="ARBA" id="ARBA00022679"/>
    </source>
</evidence>
<dbReference type="GO" id="GO:0005829">
    <property type="term" value="C:cytosol"/>
    <property type="evidence" value="ECO:0007669"/>
    <property type="project" value="TreeGrafter"/>
</dbReference>
<dbReference type="EC" id="2.7.11.1" evidence="1"/>
<evidence type="ECO:0000313" key="10">
    <source>
        <dbReference type="Proteomes" id="UP000011185"/>
    </source>
</evidence>
<dbReference type="VEuPathDB" id="MicrosporidiaDB:THOM_3136"/>
<dbReference type="InterPro" id="IPR011009">
    <property type="entry name" value="Kinase-like_dom_sf"/>
</dbReference>
<evidence type="ECO:0000256" key="4">
    <source>
        <dbReference type="ARBA" id="ARBA00022777"/>
    </source>
</evidence>
<dbReference type="Pfam" id="PF00069">
    <property type="entry name" value="Pkinase"/>
    <property type="match status" value="1"/>
</dbReference>
<dbReference type="SMART" id="SM00220">
    <property type="entry name" value="S_TKc"/>
    <property type="match status" value="1"/>
</dbReference>
<dbReference type="PANTHER" id="PTHR24348">
    <property type="entry name" value="SERINE/THREONINE-PROTEIN KINASE UNC-51-RELATED"/>
    <property type="match status" value="1"/>
</dbReference>
<dbReference type="GO" id="GO:0000045">
    <property type="term" value="P:autophagosome assembly"/>
    <property type="evidence" value="ECO:0007669"/>
    <property type="project" value="TreeGrafter"/>
</dbReference>
<dbReference type="GO" id="GO:0005524">
    <property type="term" value="F:ATP binding"/>
    <property type="evidence" value="ECO:0007669"/>
    <property type="project" value="UniProtKB-UniRule"/>
</dbReference>
<dbReference type="PROSITE" id="PS00107">
    <property type="entry name" value="PROTEIN_KINASE_ATP"/>
    <property type="match status" value="1"/>
</dbReference>
<dbReference type="PANTHER" id="PTHR24348:SF22">
    <property type="entry name" value="NON-SPECIFIC SERINE_THREONINE PROTEIN KINASE"/>
    <property type="match status" value="1"/>
</dbReference>
<keyword evidence="2 9" id="KW-0808">Transferase</keyword>
<dbReference type="OMA" id="KMRPFES"/>
<feature type="binding site" evidence="6">
    <location>
        <position position="44"/>
    </location>
    <ligand>
        <name>ATP</name>
        <dbReference type="ChEBI" id="CHEBI:30616"/>
    </ligand>
</feature>
<evidence type="ECO:0000256" key="5">
    <source>
        <dbReference type="ARBA" id="ARBA00022840"/>
    </source>
</evidence>
<dbReference type="InParanoid" id="L7JRM2"/>
<feature type="domain" description="Protein kinase" evidence="8">
    <location>
        <begin position="14"/>
        <end position="278"/>
    </location>
</feature>
<dbReference type="GO" id="GO:0016020">
    <property type="term" value="C:membrane"/>
    <property type="evidence" value="ECO:0007669"/>
    <property type="project" value="TreeGrafter"/>
</dbReference>
<keyword evidence="7 9" id="KW-0723">Serine/threonine-protein kinase</keyword>
<evidence type="ECO:0000256" key="7">
    <source>
        <dbReference type="RuleBase" id="RU000304"/>
    </source>
</evidence>
<gene>
    <name evidence="9" type="ORF">THOM_3136</name>
</gene>
<dbReference type="GO" id="GO:0005776">
    <property type="term" value="C:autophagosome"/>
    <property type="evidence" value="ECO:0007669"/>
    <property type="project" value="TreeGrafter"/>
</dbReference>
<keyword evidence="5 6" id="KW-0067">ATP-binding</keyword>
<dbReference type="GO" id="GO:0000407">
    <property type="term" value="C:phagophore assembly site"/>
    <property type="evidence" value="ECO:0007669"/>
    <property type="project" value="TreeGrafter"/>
</dbReference>
<dbReference type="GO" id="GO:0010506">
    <property type="term" value="P:regulation of autophagy"/>
    <property type="evidence" value="ECO:0007669"/>
    <property type="project" value="InterPro"/>
</dbReference>
<dbReference type="OrthoDB" id="248923at2759"/>
<dbReference type="STRING" id="72359.L7JRM2"/>
<dbReference type="PROSITE" id="PS00108">
    <property type="entry name" value="PROTEIN_KINASE_ST"/>
    <property type="match status" value="1"/>
</dbReference>
<comment type="similarity">
    <text evidence="7">Belongs to the protein kinase superfamily.</text>
</comment>
<dbReference type="SUPFAM" id="SSF56112">
    <property type="entry name" value="Protein kinase-like (PK-like)"/>
    <property type="match status" value="1"/>
</dbReference>
<reference evidence="9 10" key="1">
    <citation type="journal article" date="2012" name="PLoS Pathog.">
        <title>The genome of the obligate intracellular parasite Trachipleistophora hominis: new insights into microsporidian genome dynamics and reductive evolution.</title>
        <authorList>
            <person name="Heinz E."/>
            <person name="Williams T.A."/>
            <person name="Nakjang S."/>
            <person name="Noel C.J."/>
            <person name="Swan D.C."/>
            <person name="Goldberg A.V."/>
            <person name="Harris S.R."/>
            <person name="Weinmaier T."/>
            <person name="Markert S."/>
            <person name="Becher D."/>
            <person name="Bernhardt J."/>
            <person name="Dagan T."/>
            <person name="Hacker C."/>
            <person name="Lucocq J.M."/>
            <person name="Schweder T."/>
            <person name="Rattei T."/>
            <person name="Hall N."/>
            <person name="Hirt R.P."/>
            <person name="Embley T.M."/>
        </authorList>
    </citation>
    <scope>NUCLEOTIDE SEQUENCE [LARGE SCALE GENOMIC DNA]</scope>
</reference>
<evidence type="ECO:0000256" key="1">
    <source>
        <dbReference type="ARBA" id="ARBA00012513"/>
    </source>
</evidence>
<keyword evidence="10" id="KW-1185">Reference proteome</keyword>
<dbReference type="InterPro" id="IPR008271">
    <property type="entry name" value="Ser/Thr_kinase_AS"/>
</dbReference>
<evidence type="ECO:0000256" key="6">
    <source>
        <dbReference type="PROSITE-ProRule" id="PRU10141"/>
    </source>
</evidence>
<dbReference type="PROSITE" id="PS50011">
    <property type="entry name" value="PROTEIN_KINASE_DOM"/>
    <property type="match status" value="1"/>
</dbReference>
<dbReference type="HOGENOM" id="CLU_000288_63_23_1"/>
<dbReference type="InterPro" id="IPR000719">
    <property type="entry name" value="Prot_kinase_dom"/>
</dbReference>
<protein>
    <recommendedName>
        <fullName evidence="1">non-specific serine/threonine protein kinase</fullName>
        <ecNumber evidence="1">2.7.11.1</ecNumber>
    </recommendedName>
</protein>
<dbReference type="Gene3D" id="1.10.510.10">
    <property type="entry name" value="Transferase(Phosphotransferase) domain 1"/>
    <property type="match status" value="1"/>
</dbReference>